<dbReference type="InterPro" id="IPR009078">
    <property type="entry name" value="Ferritin-like_SF"/>
</dbReference>
<dbReference type="GO" id="GO:0005829">
    <property type="term" value="C:cytosol"/>
    <property type="evidence" value="ECO:0007669"/>
    <property type="project" value="TreeGrafter"/>
</dbReference>
<dbReference type="Proteomes" id="UP000005439">
    <property type="component" value="Chromosome"/>
</dbReference>
<dbReference type="GO" id="GO:0045300">
    <property type="term" value="F:stearoyl-[ACP] desaturase activity"/>
    <property type="evidence" value="ECO:0007669"/>
    <property type="project" value="InterPro"/>
</dbReference>
<keyword evidence="8" id="KW-0408">Iron</keyword>
<dbReference type="PATRIC" id="fig|679936.5.peg.1105"/>
<keyword evidence="12" id="KW-1185">Reference proteome</keyword>
<dbReference type="PANTHER" id="PTHR31155:SF9">
    <property type="entry name" value="STEAROYL-[ACYL-CARRIER-PROTEIN] 9-DESATURASE 7, CHLOROPLASTIC"/>
    <property type="match status" value="1"/>
</dbReference>
<evidence type="ECO:0000256" key="9">
    <source>
        <dbReference type="ARBA" id="ARBA00023098"/>
    </source>
</evidence>
<comment type="cofactor">
    <cofactor evidence="1">
        <name>Fe(2+)</name>
        <dbReference type="ChEBI" id="CHEBI:29033"/>
    </cofactor>
</comment>
<comment type="subunit">
    <text evidence="3">Homodimer.</text>
</comment>
<dbReference type="PANTHER" id="PTHR31155">
    <property type="entry name" value="ACYL- ACYL-CARRIER-PROTEIN DESATURASE-RELATED"/>
    <property type="match status" value="1"/>
</dbReference>
<keyword evidence="9" id="KW-0443">Lipid metabolism</keyword>
<dbReference type="Gene3D" id="1.10.620.20">
    <property type="entry name" value="Ribonucleotide Reductase, subunit A"/>
    <property type="match status" value="1"/>
</dbReference>
<keyword evidence="5" id="KW-0479">Metal-binding</keyword>
<evidence type="ECO:0000313" key="12">
    <source>
        <dbReference type="Proteomes" id="UP000005439"/>
    </source>
</evidence>
<keyword evidence="4" id="KW-0444">Lipid biosynthesis</keyword>
<evidence type="ECO:0000256" key="10">
    <source>
        <dbReference type="ARBA" id="ARBA00023160"/>
    </source>
</evidence>
<evidence type="ECO:0000256" key="5">
    <source>
        <dbReference type="ARBA" id="ARBA00022723"/>
    </source>
</evidence>
<dbReference type="GO" id="GO:0046872">
    <property type="term" value="F:metal ion binding"/>
    <property type="evidence" value="ECO:0007669"/>
    <property type="project" value="UniProtKB-KW"/>
</dbReference>
<dbReference type="SUPFAM" id="SSF47240">
    <property type="entry name" value="Ferritin-like"/>
    <property type="match status" value="1"/>
</dbReference>
<name>G8TTV6_SULAD</name>
<evidence type="ECO:0000256" key="8">
    <source>
        <dbReference type="ARBA" id="ARBA00023004"/>
    </source>
</evidence>
<evidence type="ECO:0000256" key="6">
    <source>
        <dbReference type="ARBA" id="ARBA00022832"/>
    </source>
</evidence>
<proteinExistence type="inferred from homology"/>
<organism evidence="11 12">
    <name type="scientific">Sulfobacillus acidophilus (strain ATCC 700253 / DSM 10332 / NAL)</name>
    <dbReference type="NCBI Taxonomy" id="679936"/>
    <lineage>
        <taxon>Bacteria</taxon>
        <taxon>Bacillati</taxon>
        <taxon>Bacillota</taxon>
        <taxon>Clostridia</taxon>
        <taxon>Eubacteriales</taxon>
        <taxon>Clostridiales Family XVII. Incertae Sedis</taxon>
        <taxon>Sulfobacillus</taxon>
    </lineage>
</organism>
<keyword evidence="7" id="KW-0560">Oxidoreductase</keyword>
<evidence type="ECO:0000256" key="7">
    <source>
        <dbReference type="ARBA" id="ARBA00023002"/>
    </source>
</evidence>
<gene>
    <name evidence="11" type="ordered locus">Sulac_1047</name>
</gene>
<evidence type="ECO:0000256" key="1">
    <source>
        <dbReference type="ARBA" id="ARBA00001954"/>
    </source>
</evidence>
<evidence type="ECO:0000256" key="2">
    <source>
        <dbReference type="ARBA" id="ARBA00008749"/>
    </source>
</evidence>
<dbReference type="AlphaFoldDB" id="G8TTV6"/>
<reference evidence="12" key="1">
    <citation type="submission" date="2011-12" db="EMBL/GenBank/DDBJ databases">
        <title>The complete genome of chromosome of Sulfobacillus acidophilus DSM 10332.</title>
        <authorList>
            <person name="Lucas S."/>
            <person name="Han J."/>
            <person name="Lapidus A."/>
            <person name="Bruce D."/>
            <person name="Goodwin L."/>
            <person name="Pitluck S."/>
            <person name="Peters L."/>
            <person name="Kyrpides N."/>
            <person name="Mavromatis K."/>
            <person name="Ivanova N."/>
            <person name="Mikhailova N."/>
            <person name="Chertkov O."/>
            <person name="Saunders E."/>
            <person name="Detter J.C."/>
            <person name="Tapia R."/>
            <person name="Han C."/>
            <person name="Land M."/>
            <person name="Hauser L."/>
            <person name="Markowitz V."/>
            <person name="Cheng J.-F."/>
            <person name="Hugenholtz P."/>
            <person name="Woyke T."/>
            <person name="Wu D."/>
            <person name="Pukall R."/>
            <person name="Gehrich-Schroeter G."/>
            <person name="Schneider S."/>
            <person name="Klenk H.-P."/>
            <person name="Eisen J.A."/>
        </authorList>
    </citation>
    <scope>NUCLEOTIDE SEQUENCE [LARGE SCALE GENOMIC DNA]</scope>
    <source>
        <strain evidence="12">ATCC 700253 / DSM 10332 / NAL</strain>
    </source>
</reference>
<accession>G8TTV6</accession>
<dbReference type="Pfam" id="PF03405">
    <property type="entry name" value="FA_desaturase_2"/>
    <property type="match status" value="1"/>
</dbReference>
<reference evidence="11 12" key="2">
    <citation type="journal article" date="2012" name="Stand. Genomic Sci.">
        <title>Complete genome sequence of the moderately thermophilic mineral-sulfide-oxidizing firmicute Sulfobacillus acidophilus type strain (NAL(T)).</title>
        <authorList>
            <person name="Anderson I."/>
            <person name="Chertkov O."/>
            <person name="Chen A."/>
            <person name="Saunders E."/>
            <person name="Lapidus A."/>
            <person name="Nolan M."/>
            <person name="Lucas S."/>
            <person name="Hammon N."/>
            <person name="Deshpande S."/>
            <person name="Cheng J.F."/>
            <person name="Han C."/>
            <person name="Tapia R."/>
            <person name="Goodwin L.A."/>
            <person name="Pitluck S."/>
            <person name="Liolios K."/>
            <person name="Pagani I."/>
            <person name="Ivanova N."/>
            <person name="Mikhailova N."/>
            <person name="Pati A."/>
            <person name="Palaniappan K."/>
            <person name="Land M."/>
            <person name="Pan C."/>
            <person name="Rohde M."/>
            <person name="Pukall R."/>
            <person name="Goker M."/>
            <person name="Detter J.C."/>
            <person name="Woyke T."/>
            <person name="Bristow J."/>
            <person name="Eisen J.A."/>
            <person name="Markowitz V."/>
            <person name="Hugenholtz P."/>
            <person name="Kyrpides N.C."/>
            <person name="Klenk H.P."/>
            <person name="Mavromatis K."/>
        </authorList>
    </citation>
    <scope>NUCLEOTIDE SEQUENCE [LARGE SCALE GENOMIC DNA]</scope>
    <source>
        <strain evidence="12">ATCC 700253 / DSM 10332 / NAL</strain>
    </source>
</reference>
<evidence type="ECO:0000256" key="3">
    <source>
        <dbReference type="ARBA" id="ARBA00011738"/>
    </source>
</evidence>
<comment type="similarity">
    <text evidence="2">Belongs to the fatty acid desaturase type 2 family.</text>
</comment>
<dbReference type="EMBL" id="CP003179">
    <property type="protein sequence ID" value="AEW04547.1"/>
    <property type="molecule type" value="Genomic_DNA"/>
</dbReference>
<dbReference type="HOGENOM" id="CLU_034505_3_0_9"/>
<dbReference type="InterPro" id="IPR005067">
    <property type="entry name" value="Fatty_acid_desaturase-2"/>
</dbReference>
<dbReference type="STRING" id="679936.Sulac_1047"/>
<keyword evidence="10" id="KW-0275">Fatty acid biosynthesis</keyword>
<protein>
    <submittedName>
        <fullName evidence="11">Fatty acid desaturase type 2</fullName>
    </submittedName>
</protein>
<keyword evidence="6" id="KW-0276">Fatty acid metabolism</keyword>
<evidence type="ECO:0000313" key="11">
    <source>
        <dbReference type="EMBL" id="AEW04547.1"/>
    </source>
</evidence>
<dbReference type="InterPro" id="IPR012348">
    <property type="entry name" value="RNR-like"/>
</dbReference>
<dbReference type="KEGG" id="sap:Sulac_1047"/>
<dbReference type="GO" id="GO:0006633">
    <property type="term" value="P:fatty acid biosynthetic process"/>
    <property type="evidence" value="ECO:0007669"/>
    <property type="project" value="UniProtKB-KW"/>
</dbReference>
<sequence length="289" mass="33127">MNLSATLDDLYQRHLTSTTRAQWDYHDLLPWERGRNFQTEAWALGQGSLTPALTIAVETALLTEINLPWFTAGLKEMFASGPLALKAFIKTWTAEEDQHSRILDVYLSLSRNGDPVRRAQLRKHVLTEGYEIEGQSGFAVMVYTTLQELATRVFYQNLANAVNDLDRALSRILRAMAKDETLHFAFYRDAVKAYLDDDPGRLETVCEIIPRFRMPGATMPDFAARMRLIAENGGYGAEEYLTEVLDPLLRAWDVWDRDVPARVGDSRRALEIYRTRLDRIVRRRQGKEA</sequence>
<evidence type="ECO:0000256" key="4">
    <source>
        <dbReference type="ARBA" id="ARBA00022516"/>
    </source>
</evidence>